<dbReference type="AlphaFoldDB" id="Q1CQX4"/>
<dbReference type="EMBL" id="CP000259">
    <property type="protein sequence ID" value="ABF31757.1"/>
    <property type="molecule type" value="Genomic_DNA"/>
</dbReference>
<evidence type="ECO:0000259" key="1">
    <source>
        <dbReference type="Pfam" id="PF03354"/>
    </source>
</evidence>
<evidence type="ECO:0000259" key="2">
    <source>
        <dbReference type="Pfam" id="PF20441"/>
    </source>
</evidence>
<reference evidence="3 4" key="1">
    <citation type="journal article" date="2006" name="Proc. Natl. Acad. Sci. U.S.A.">
        <title>Molecular genetic anatomy of inter- and intraserotype variation in the human bacterial pathogen group A Streptococcus.</title>
        <authorList>
            <person name="Beres S.B."/>
            <person name="Richter E.W."/>
            <person name="Nagiec M.J."/>
            <person name="Sumby P."/>
            <person name="Porcella S.F."/>
            <person name="DeLeo F.R."/>
            <person name="Musser J.M."/>
        </authorList>
    </citation>
    <scope>NUCLEOTIDE SEQUENCE [LARGE SCALE GENOMIC DNA]</scope>
    <source>
        <strain evidence="3 4">MGAS9429</strain>
    </source>
</reference>
<gene>
    <name evidence="3" type="ordered locus">MGAS9429_Spy0569</name>
</gene>
<dbReference type="InterPro" id="IPR027417">
    <property type="entry name" value="P-loop_NTPase"/>
</dbReference>
<dbReference type="GO" id="GO:0004519">
    <property type="term" value="F:endonuclease activity"/>
    <property type="evidence" value="ECO:0007669"/>
    <property type="project" value="InterPro"/>
</dbReference>
<feature type="domain" description="Terminase large subunit-like endonuclease" evidence="2">
    <location>
        <begin position="275"/>
        <end position="555"/>
    </location>
</feature>
<organism evidence="3 4">
    <name type="scientific">Streptococcus pyogenes serotype M12 (strain MGAS9429)</name>
    <dbReference type="NCBI Taxonomy" id="370551"/>
    <lineage>
        <taxon>Bacteria</taxon>
        <taxon>Bacillati</taxon>
        <taxon>Bacillota</taxon>
        <taxon>Bacilli</taxon>
        <taxon>Lactobacillales</taxon>
        <taxon>Streptococcaceae</taxon>
        <taxon>Streptococcus</taxon>
    </lineage>
</organism>
<dbReference type="InterPro" id="IPR046462">
    <property type="entry name" value="TerL_nuclease"/>
</dbReference>
<name>Q1CQX4_STRPC</name>
<evidence type="ECO:0000313" key="4">
    <source>
        <dbReference type="Proteomes" id="UP000002433"/>
    </source>
</evidence>
<dbReference type="PANTHER" id="PTHR41287">
    <property type="match status" value="1"/>
</dbReference>
<feature type="domain" description="Terminase large subunit-like ATPase" evidence="1">
    <location>
        <begin position="89"/>
        <end position="261"/>
    </location>
</feature>
<dbReference type="HOGENOM" id="CLU_026632_6_1_9"/>
<dbReference type="Proteomes" id="UP000002433">
    <property type="component" value="Chromosome"/>
</dbReference>
<dbReference type="Pfam" id="PF03354">
    <property type="entry name" value="TerL_ATPase"/>
    <property type="match status" value="1"/>
</dbReference>
<evidence type="ECO:0000313" key="3">
    <source>
        <dbReference type="EMBL" id="ABF31757.1"/>
    </source>
</evidence>
<dbReference type="KEGG" id="spk:MGAS9429_Spy0569"/>
<dbReference type="InterPro" id="IPR046461">
    <property type="entry name" value="TerL_ATPase"/>
</dbReference>
<sequence length="585" mass="67362">MIKVEYDYSAISDIYKDDAFYYAKMVVDEQIKSSKKVFRACLRHLNDLKKIDGDNFKFIYLPEKAADPINFIEILPDVKTGKPYPLAMFQKFIIGNLYGWRKKTDHSLRRFRKAMISVARKNGKTILIAGILLYEFLFGHNPSMSRQLFCTANDRTQAKIAWDMAKKQLSSLRAKDADVRKATKIVRDELKNLHDESYIRALSRDTGAVDGFEPYVGVLDEFAASKTNEMLELLESGQGQLDNPFILIISTAGMDLNVPMHTIEYPYITKILDGEITDEGYFGYVAEQDNEEEIKDESNWIKSNPILEVEALHDKLMDYLRTRRRVSLETGEINKVLIKNFNMWRQSSEESYIDKTTWELARIDKPDTNKRRVWLGVDVGRVSDLFAITPVVMMDDFWYIDSFSFVATKYGLTAKEKRDGVSYSNLECQGYCEITTLESGVIDDERVLEKIEEMVYSNDWEINGICFDPYQFGTLLTMIEKRHPEWPLIEVSQTTMVLNMPTKQFRDDLKKGKIKHSGNPLLTMAINNAYIKTDNNGMRIDKNKNSNKIDPLDAALDGYAVCYLEPFDGSGYWTNEKIIGGESLF</sequence>
<dbReference type="InterPro" id="IPR005021">
    <property type="entry name" value="Terminase_largesu-like"/>
</dbReference>
<dbReference type="Gene3D" id="3.40.50.300">
    <property type="entry name" value="P-loop containing nucleotide triphosphate hydrolases"/>
    <property type="match status" value="1"/>
</dbReference>
<accession>Q1CQX4</accession>
<proteinExistence type="predicted"/>
<dbReference type="PANTHER" id="PTHR41287:SF1">
    <property type="entry name" value="PROTEIN YMFN"/>
    <property type="match status" value="1"/>
</dbReference>
<protein>
    <submittedName>
        <fullName evidence="3">Terminase large subunit</fullName>
    </submittedName>
</protein>
<dbReference type="Pfam" id="PF20441">
    <property type="entry name" value="TerL_nuclease"/>
    <property type="match status" value="1"/>
</dbReference>